<dbReference type="EMBL" id="JADFTT010000238">
    <property type="protein sequence ID" value="KAG5764624.1"/>
    <property type="molecule type" value="Genomic_DNA"/>
</dbReference>
<organism evidence="2 3">
    <name type="scientific">Fusarium xylarioides</name>
    <dbReference type="NCBI Taxonomy" id="221167"/>
    <lineage>
        <taxon>Eukaryota</taxon>
        <taxon>Fungi</taxon>
        <taxon>Dikarya</taxon>
        <taxon>Ascomycota</taxon>
        <taxon>Pezizomycotina</taxon>
        <taxon>Sordariomycetes</taxon>
        <taxon>Hypocreomycetidae</taxon>
        <taxon>Hypocreales</taxon>
        <taxon>Nectriaceae</taxon>
        <taxon>Fusarium</taxon>
        <taxon>Fusarium fujikuroi species complex</taxon>
    </lineage>
</organism>
<feature type="compositionally biased region" description="Basic and acidic residues" evidence="1">
    <location>
        <begin position="128"/>
        <end position="137"/>
    </location>
</feature>
<evidence type="ECO:0000313" key="3">
    <source>
        <dbReference type="Proteomes" id="UP000750502"/>
    </source>
</evidence>
<evidence type="ECO:0000256" key="1">
    <source>
        <dbReference type="SAM" id="MobiDB-lite"/>
    </source>
</evidence>
<feature type="region of interest" description="Disordered" evidence="1">
    <location>
        <begin position="86"/>
        <end position="110"/>
    </location>
</feature>
<protein>
    <submittedName>
        <fullName evidence="2">Uncharacterized protein</fullName>
    </submittedName>
</protein>
<dbReference type="Proteomes" id="UP000750502">
    <property type="component" value="Unassembled WGS sequence"/>
</dbReference>
<sequence length="153" mass="18516">MDIYRRGRQLKRLSETGHALLRSILHDDDSHYFAVCEPSFPDSHEERYPADWIDKDKMKLKRMLNYWRQKMQENYYFTAVSGTRQLKARTGPRRSSRQMRRRGFTYTEDVDLPCPQEEEINEYLRAETEAMSEHEYYSEGEEREIDYPQSESE</sequence>
<comment type="caution">
    <text evidence="2">The sequence shown here is derived from an EMBL/GenBank/DDBJ whole genome shotgun (WGS) entry which is preliminary data.</text>
</comment>
<name>A0A9P7HS58_9HYPO</name>
<feature type="region of interest" description="Disordered" evidence="1">
    <location>
        <begin position="128"/>
        <end position="153"/>
    </location>
</feature>
<gene>
    <name evidence="2" type="ORF">H9Q72_007279</name>
</gene>
<proteinExistence type="predicted"/>
<dbReference type="OrthoDB" id="5070674at2759"/>
<feature type="compositionally biased region" description="Basic residues" evidence="1">
    <location>
        <begin position="86"/>
        <end position="103"/>
    </location>
</feature>
<dbReference type="AlphaFoldDB" id="A0A9P7HS58"/>
<evidence type="ECO:0000313" key="2">
    <source>
        <dbReference type="EMBL" id="KAG5764624.1"/>
    </source>
</evidence>
<reference evidence="2" key="1">
    <citation type="journal article" date="2020" name="bioRxiv">
        <title>Historical genomics reveals the evolutionary mechanisms behind multiple outbreaks of the host-specific coffee wilt pathogen Fusarium xylarioides.</title>
        <authorList>
            <person name="Peck D."/>
            <person name="Nowell R.W."/>
            <person name="Flood J."/>
            <person name="Ryan M.J."/>
            <person name="Barraclough T.G."/>
        </authorList>
    </citation>
    <scope>NUCLEOTIDE SEQUENCE</scope>
    <source>
        <strain evidence="2">IMI 127659i</strain>
    </source>
</reference>
<accession>A0A9P7HS58</accession>
<keyword evidence="3" id="KW-1185">Reference proteome</keyword>
<reference evidence="2" key="2">
    <citation type="submission" date="2020-10" db="EMBL/GenBank/DDBJ databases">
        <authorList>
            <person name="Peck L.D."/>
            <person name="Nowell R.W."/>
            <person name="Flood J."/>
            <person name="Ryan M.J."/>
            <person name="Barraclough T.G."/>
        </authorList>
    </citation>
    <scope>NUCLEOTIDE SEQUENCE</scope>
    <source>
        <strain evidence="2">IMI 127659i</strain>
    </source>
</reference>